<sequence length="234" mass="26137">MTQDQAVKDQEVSLADLQEENQKLYPELTKRNQDFIFQFNKEMKAQGAEEAAIRHENTMIKEMLDKQGQGITANHLYGTPTQYAQQVLYGPSEVEVKPATFQQIWLDSSLFIGGMFAALAGIGALSSNQANNNQSFGVISLIINFVLGGLAMAILTYYQQNMDRDAKHPILRYIGVGAAVVIIWIGVVSLSTALIPANINIVLPSFLYFAIAVIAFVGRWWYKKTYNIQTNTMF</sequence>
<evidence type="ECO:0000313" key="3">
    <source>
        <dbReference type="EMBL" id="PKZ20799.1"/>
    </source>
</evidence>
<dbReference type="Proteomes" id="UP000069912">
    <property type="component" value="Chromosome"/>
</dbReference>
<feature type="transmembrane region" description="Helical" evidence="1">
    <location>
        <begin position="136"/>
        <end position="158"/>
    </location>
</feature>
<dbReference type="EMBL" id="PKGY01000006">
    <property type="protein sequence ID" value="PKZ20799.1"/>
    <property type="molecule type" value="Genomic_DNA"/>
</dbReference>
<dbReference type="AlphaFoldDB" id="A0A120I976"/>
<organism evidence="2 4">
    <name type="scientific">Aerococcus sanguinicola</name>
    <dbReference type="NCBI Taxonomy" id="119206"/>
    <lineage>
        <taxon>Bacteria</taxon>
        <taxon>Bacillati</taxon>
        <taxon>Bacillota</taxon>
        <taxon>Bacilli</taxon>
        <taxon>Lactobacillales</taxon>
        <taxon>Aerococcaceae</taxon>
        <taxon>Aerococcus</taxon>
    </lineage>
</organism>
<dbReference type="GeneID" id="92903283"/>
<dbReference type="Proteomes" id="UP000234239">
    <property type="component" value="Unassembled WGS sequence"/>
</dbReference>
<feature type="transmembrane region" description="Helical" evidence="1">
    <location>
        <begin position="201"/>
        <end position="222"/>
    </location>
</feature>
<evidence type="ECO:0000313" key="4">
    <source>
        <dbReference type="Proteomes" id="UP000069912"/>
    </source>
</evidence>
<reference evidence="4" key="2">
    <citation type="submission" date="2016-01" db="EMBL/GenBank/DDBJ databases">
        <title>Six Aerococcus type strain genome sequencing and assembly using PacBio and Illumina Hiseq.</title>
        <authorList>
            <person name="Carkaci D."/>
            <person name="Dargis R."/>
            <person name="Nielsen X.C."/>
            <person name="Skovgaard O."/>
            <person name="Fuursted K."/>
            <person name="Christensen J.J."/>
        </authorList>
    </citation>
    <scope>NUCLEOTIDE SEQUENCE [LARGE SCALE GENOMIC DNA]</scope>
    <source>
        <strain evidence="4">CCUG43001</strain>
    </source>
</reference>
<dbReference type="RefSeq" id="WP_067973735.1">
    <property type="nucleotide sequence ID" value="NZ_CAJHKM010000005.1"/>
</dbReference>
<protein>
    <submittedName>
        <fullName evidence="3">DUF1129 domain-containing protein</fullName>
    </submittedName>
</protein>
<feature type="transmembrane region" description="Helical" evidence="1">
    <location>
        <begin position="104"/>
        <end position="124"/>
    </location>
</feature>
<evidence type="ECO:0000313" key="2">
    <source>
        <dbReference type="EMBL" id="AMB94030.1"/>
    </source>
</evidence>
<dbReference type="KEGG" id="asan:AWM72_04260"/>
<dbReference type="PIRSF" id="PIRSF033111">
    <property type="entry name" value="UCP033111"/>
    <property type="match status" value="1"/>
</dbReference>
<gene>
    <name evidence="2" type="ORF">AWM72_04260</name>
    <name evidence="3" type="ORF">CYJ28_09260</name>
</gene>
<dbReference type="Pfam" id="PF06570">
    <property type="entry name" value="DUF1129"/>
    <property type="match status" value="1"/>
</dbReference>
<keyword evidence="4" id="KW-1185">Reference proteome</keyword>
<keyword evidence="1" id="KW-1133">Transmembrane helix</keyword>
<reference evidence="3 5" key="3">
    <citation type="submission" date="2017-12" db="EMBL/GenBank/DDBJ databases">
        <title>Phylogenetic diversity of female urinary microbiome.</title>
        <authorList>
            <person name="Thomas-White K."/>
            <person name="Wolfe A.J."/>
        </authorList>
    </citation>
    <scope>NUCLEOTIDE SEQUENCE [LARGE SCALE GENOMIC DNA]</scope>
    <source>
        <strain evidence="3 5">UMB0139</strain>
    </source>
</reference>
<evidence type="ECO:0000313" key="5">
    <source>
        <dbReference type="Proteomes" id="UP000234239"/>
    </source>
</evidence>
<dbReference type="InterPro" id="IPR009214">
    <property type="entry name" value="DUF1129"/>
</dbReference>
<keyword evidence="1" id="KW-0812">Transmembrane</keyword>
<dbReference type="OrthoDB" id="2360056at2"/>
<keyword evidence="1" id="KW-0472">Membrane</keyword>
<feature type="transmembrane region" description="Helical" evidence="1">
    <location>
        <begin position="170"/>
        <end position="195"/>
    </location>
</feature>
<name>A0A120I976_9LACT</name>
<evidence type="ECO:0000256" key="1">
    <source>
        <dbReference type="SAM" id="Phobius"/>
    </source>
</evidence>
<proteinExistence type="predicted"/>
<dbReference type="EMBL" id="CP014160">
    <property type="protein sequence ID" value="AMB94030.1"/>
    <property type="molecule type" value="Genomic_DNA"/>
</dbReference>
<accession>A0A120I976</accession>
<reference evidence="2 4" key="1">
    <citation type="journal article" date="2016" name="Genome Announc.">
        <title>Complete Genome Sequences of Aerococcus christensenii CCUG 28831T, Aerococcus sanguinicola CCUG 43001T, Aerococcus urinae CCUG 36881T, Aerococcus urinaeequi CCUG 28094T, Aerococcus urinaehominis CCUG 42038 BT, and Aerococcus viridans CCUG 4311T.</title>
        <authorList>
            <person name="Carkaci D."/>
            <person name="Dargis R."/>
            <person name="Nielsen X.C."/>
            <person name="Skovgaard O."/>
            <person name="Fuursted K."/>
            <person name="Christensen J.J."/>
        </authorList>
    </citation>
    <scope>NUCLEOTIDE SEQUENCE [LARGE SCALE GENOMIC DNA]</scope>
    <source>
        <strain evidence="2 4">CCUG43001</strain>
    </source>
</reference>